<dbReference type="Gene3D" id="1.25.40.10">
    <property type="entry name" value="Tetratricopeptide repeat domain"/>
    <property type="match status" value="2"/>
</dbReference>
<evidence type="ECO:0000313" key="2">
    <source>
        <dbReference type="EMBL" id="GAK54553.1"/>
    </source>
</evidence>
<reference evidence="2" key="1">
    <citation type="journal article" date="2015" name="PeerJ">
        <title>First genomic representation of candidate bacterial phylum KSB3 points to enhanced environmental sensing as a trigger of wastewater bulking.</title>
        <authorList>
            <person name="Sekiguchi Y."/>
            <person name="Ohashi A."/>
            <person name="Parks D.H."/>
            <person name="Yamauchi T."/>
            <person name="Tyson G.W."/>
            <person name="Hugenholtz P."/>
        </authorList>
    </citation>
    <scope>NUCLEOTIDE SEQUENCE [LARGE SCALE GENOMIC DNA]</scope>
</reference>
<feature type="region of interest" description="Disordered" evidence="1">
    <location>
        <begin position="58"/>
        <end position="111"/>
    </location>
</feature>
<organism evidence="2">
    <name type="scientific">Candidatus Moduliflexus flocculans</name>
    <dbReference type="NCBI Taxonomy" id="1499966"/>
    <lineage>
        <taxon>Bacteria</taxon>
        <taxon>Candidatus Moduliflexota</taxon>
        <taxon>Candidatus Moduliflexia</taxon>
        <taxon>Candidatus Moduliflexales</taxon>
        <taxon>Candidatus Moduliflexaceae</taxon>
    </lineage>
</organism>
<dbReference type="SMART" id="SM00028">
    <property type="entry name" value="TPR"/>
    <property type="match status" value="4"/>
</dbReference>
<gene>
    <name evidence="2" type="ORF">U14_05840</name>
</gene>
<keyword evidence="3" id="KW-1185">Reference proteome</keyword>
<dbReference type="HOGENOM" id="CLU_543661_0_0_0"/>
<name>A0A081BT22_9BACT</name>
<feature type="compositionally biased region" description="Polar residues" evidence="1">
    <location>
        <begin position="93"/>
        <end position="102"/>
    </location>
</feature>
<protein>
    <submittedName>
        <fullName evidence="2">SEFIR domain protein</fullName>
    </submittedName>
</protein>
<dbReference type="InterPro" id="IPR019734">
    <property type="entry name" value="TPR_rpt"/>
</dbReference>
<dbReference type="EMBL" id="DF820461">
    <property type="protein sequence ID" value="GAK54553.1"/>
    <property type="molecule type" value="Genomic_DNA"/>
</dbReference>
<dbReference type="AlphaFoldDB" id="A0A081BT22"/>
<dbReference type="SUPFAM" id="SSF48452">
    <property type="entry name" value="TPR-like"/>
    <property type="match status" value="1"/>
</dbReference>
<proteinExistence type="predicted"/>
<evidence type="ECO:0000313" key="3">
    <source>
        <dbReference type="Proteomes" id="UP000030700"/>
    </source>
</evidence>
<accession>A0A081BT22</accession>
<evidence type="ECO:0000256" key="1">
    <source>
        <dbReference type="SAM" id="MobiDB-lite"/>
    </source>
</evidence>
<dbReference type="STRING" id="1499966.U14_05840"/>
<dbReference type="Proteomes" id="UP000030700">
    <property type="component" value="Unassembled WGS sequence"/>
</dbReference>
<sequence>MQDDLLMQLANASSEEEKAYLLAMALLETQPPEIREAIVAAAVPHWFDAEILAALLTHPSPLPGGETTPESAQSGVETPARVAGVETPAYTPTPVQGENPSRSDGGIQTGGSTPVSPRFADLYCAIRNLNLPFVQPFGELGLTLHDLTRAGIRWHLFTHEPERFKAYSRRAAAYFAEKNDVQRRVESVYHLLASIEELGQVIFWKQMEIYCMEHDSRNLSAANMLLANLLELIHAGIVGGNKVERTLSAGYTMLGDLQRNRGSISAAEDSYRKSLALAERLAQADPANAEAQRDLSISYNKLGDLALQRGDLNAAQQAYQQYFEIAERLAQADPANAEAQRGLSVSCNKLGHVEELLNHAETALHLQEQAFSIAQTLFAKDPQNATVRNDVAEFKGVVERLRGDEAFARGEYQAALTAYQRAFDLSKQVAEEQLTNLDAVRDTYWNSYKIGTAFAALGQAEQAREAFRNALALAEPFAAQPENALAQRDVAMIRTELQGCV</sequence>
<dbReference type="InterPro" id="IPR011990">
    <property type="entry name" value="TPR-like_helical_dom_sf"/>
</dbReference>
<dbReference type="Pfam" id="PF13181">
    <property type="entry name" value="TPR_8"/>
    <property type="match status" value="2"/>
</dbReference>